<dbReference type="PANTHER" id="PTHR31157:SF1">
    <property type="entry name" value="SCP DOMAIN-CONTAINING PROTEIN"/>
    <property type="match status" value="1"/>
</dbReference>
<comment type="subcellular location">
    <subcellularLocation>
        <location evidence="1">Membrane</location>
        <topology evidence="1">Multi-pass membrane protein</topology>
    </subcellularLocation>
</comment>
<feature type="transmembrane region" description="Helical" evidence="5">
    <location>
        <begin position="108"/>
        <end position="128"/>
    </location>
</feature>
<evidence type="ECO:0000256" key="3">
    <source>
        <dbReference type="ARBA" id="ARBA00022989"/>
    </source>
</evidence>
<proteinExistence type="predicted"/>
<keyword evidence="4 5" id="KW-0472">Membrane</keyword>
<organism evidence="7 8">
    <name type="scientific">Candidatus Amesbacteria bacterium RIFOXYD1_FULL_47_9</name>
    <dbReference type="NCBI Taxonomy" id="1797267"/>
    <lineage>
        <taxon>Bacteria</taxon>
        <taxon>Candidatus Amesiibacteriota</taxon>
    </lineage>
</organism>
<evidence type="ECO:0000256" key="5">
    <source>
        <dbReference type="SAM" id="Phobius"/>
    </source>
</evidence>
<dbReference type="GO" id="GO:0016020">
    <property type="term" value="C:membrane"/>
    <property type="evidence" value="ECO:0007669"/>
    <property type="project" value="UniProtKB-SubCell"/>
</dbReference>
<feature type="domain" description="SCP" evidence="6">
    <location>
        <begin position="203"/>
        <end position="308"/>
    </location>
</feature>
<dbReference type="Gene3D" id="3.40.33.10">
    <property type="entry name" value="CAP"/>
    <property type="match status" value="1"/>
</dbReference>
<dbReference type="InterPro" id="IPR003825">
    <property type="entry name" value="Colicin-V_CvpA"/>
</dbReference>
<gene>
    <name evidence="7" type="ORF">A2576_01525</name>
</gene>
<dbReference type="GO" id="GO:0009403">
    <property type="term" value="P:toxin biosynthetic process"/>
    <property type="evidence" value="ECO:0007669"/>
    <property type="project" value="InterPro"/>
</dbReference>
<keyword evidence="3 5" id="KW-1133">Transmembrane helix</keyword>
<dbReference type="Pfam" id="PF02674">
    <property type="entry name" value="Colicin_V"/>
    <property type="match status" value="1"/>
</dbReference>
<dbReference type="Proteomes" id="UP000178579">
    <property type="component" value="Unassembled WGS sequence"/>
</dbReference>
<reference evidence="7 8" key="1">
    <citation type="journal article" date="2016" name="Nat. Commun.">
        <title>Thousands of microbial genomes shed light on interconnected biogeochemical processes in an aquifer system.</title>
        <authorList>
            <person name="Anantharaman K."/>
            <person name="Brown C.T."/>
            <person name="Hug L.A."/>
            <person name="Sharon I."/>
            <person name="Castelle C.J."/>
            <person name="Probst A.J."/>
            <person name="Thomas B.C."/>
            <person name="Singh A."/>
            <person name="Wilkins M.J."/>
            <person name="Karaoz U."/>
            <person name="Brodie E.L."/>
            <person name="Williams K.H."/>
            <person name="Hubbard S.S."/>
            <person name="Banfield J.F."/>
        </authorList>
    </citation>
    <scope>NUCLEOTIDE SEQUENCE [LARGE SCALE GENOMIC DNA]</scope>
</reference>
<accession>A0A1F5A365</accession>
<dbReference type="EMBL" id="MEXV01000022">
    <property type="protein sequence ID" value="OGD12287.1"/>
    <property type="molecule type" value="Genomic_DNA"/>
</dbReference>
<evidence type="ECO:0000256" key="1">
    <source>
        <dbReference type="ARBA" id="ARBA00004141"/>
    </source>
</evidence>
<evidence type="ECO:0000259" key="6">
    <source>
        <dbReference type="Pfam" id="PF00188"/>
    </source>
</evidence>
<dbReference type="SUPFAM" id="SSF55797">
    <property type="entry name" value="PR-1-like"/>
    <property type="match status" value="1"/>
</dbReference>
<feature type="non-terminal residue" evidence="7">
    <location>
        <position position="311"/>
    </location>
</feature>
<name>A0A1F5A365_9BACT</name>
<feature type="transmembrane region" description="Helical" evidence="5">
    <location>
        <begin position="24"/>
        <end position="44"/>
    </location>
</feature>
<evidence type="ECO:0000256" key="2">
    <source>
        <dbReference type="ARBA" id="ARBA00022692"/>
    </source>
</evidence>
<dbReference type="CDD" id="cd05379">
    <property type="entry name" value="CAP_bacterial"/>
    <property type="match status" value="1"/>
</dbReference>
<dbReference type="Pfam" id="PF00188">
    <property type="entry name" value="CAP"/>
    <property type="match status" value="1"/>
</dbReference>
<dbReference type="AlphaFoldDB" id="A0A1F5A365"/>
<dbReference type="InterPro" id="IPR035940">
    <property type="entry name" value="CAP_sf"/>
</dbReference>
<dbReference type="InterPro" id="IPR014044">
    <property type="entry name" value="CAP_dom"/>
</dbReference>
<evidence type="ECO:0000313" key="8">
    <source>
        <dbReference type="Proteomes" id="UP000178579"/>
    </source>
</evidence>
<keyword evidence="2 5" id="KW-0812">Transmembrane</keyword>
<evidence type="ECO:0000256" key="4">
    <source>
        <dbReference type="ARBA" id="ARBA00023136"/>
    </source>
</evidence>
<protein>
    <recommendedName>
        <fullName evidence="6">SCP domain-containing protein</fullName>
    </recommendedName>
</protein>
<feature type="transmembrane region" description="Helical" evidence="5">
    <location>
        <begin position="65"/>
        <end position="88"/>
    </location>
</feature>
<comment type="caution">
    <text evidence="7">The sequence shown here is derived from an EMBL/GenBank/DDBJ whole genome shotgun (WGS) entry which is preliminary data.</text>
</comment>
<evidence type="ECO:0000313" key="7">
    <source>
        <dbReference type="EMBL" id="OGD12287.1"/>
    </source>
</evidence>
<dbReference type="PANTHER" id="PTHR31157">
    <property type="entry name" value="SCP DOMAIN-CONTAINING PROTEIN"/>
    <property type="match status" value="1"/>
</dbReference>
<sequence>MNWIDWVILAITGYYIVEGWEDGAVKLVADVVTFLGALWLAIRYHSLAGRFLGEKFGISRTWTEVLGYVVVGFGAELVISGILAAAAGKLPEKFWKSKLNQVLGSAVSIAKGLVLVAFGLLVILTLPLRGTVRKDIKSSLLGSRLVVAAEKCGGEVKSSLDEAAAAAVRFLTVKPQSTERVSLQALPETCAVAVDEAAERQVLELVNNERAAAGGVQLRVDNRMTAVARAHSRDMFERKYFSHYSPEGLNAAQRLEKSGVRYSLMGENLAYAPDVQTAHQGLMDSEGHRRNILDKRFTRVGEGAVTGEECG</sequence>